<feature type="domain" description="JmjC" evidence="2">
    <location>
        <begin position="273"/>
        <end position="461"/>
    </location>
</feature>
<protein>
    <submittedName>
        <fullName evidence="3">C-module-binding factor isoform A</fullName>
    </submittedName>
    <submittedName>
        <fullName evidence="4">C-module-binding factor isoform B</fullName>
    </submittedName>
</protein>
<dbReference type="Gene3D" id="2.60.120.650">
    <property type="entry name" value="Cupin"/>
    <property type="match status" value="1"/>
</dbReference>
<evidence type="ECO:0000313" key="3">
    <source>
        <dbReference type="EMBL" id="PSC69821.1"/>
    </source>
</evidence>
<evidence type="ECO:0000256" key="1">
    <source>
        <dbReference type="SAM" id="MobiDB-lite"/>
    </source>
</evidence>
<reference evidence="3" key="2">
    <citation type="submission" date="2018-02" db="EMBL/GenBank/DDBJ databases">
        <authorList>
            <person name="Cohen D.B."/>
            <person name="Kent A.D."/>
        </authorList>
    </citation>
    <scope>NUCLEOTIDE SEQUENCE</scope>
    <source>
        <strain evidence="3">SAG 241.80</strain>
    </source>
</reference>
<gene>
    <name evidence="3" type="ORF">C2E20_6687</name>
</gene>
<feature type="region of interest" description="Disordered" evidence="1">
    <location>
        <begin position="21"/>
        <end position="46"/>
    </location>
</feature>
<dbReference type="Proteomes" id="UP000239649">
    <property type="component" value="Unassembled WGS sequence"/>
</dbReference>
<name>A0A2P6V6W1_9CHLO</name>
<dbReference type="AlphaFoldDB" id="A0A2P6V6W1"/>
<sequence length="471" mass="51526">MGAVQPHAPGVTMQALQAQQLPPPLQQQQAAQAQERGQAVQGQAQGTPTALRFASSEGVSQEALQALVDEVHHIVAALHQMGLRSKADIHALQGLADAALEQSTFGSTNQDHCARCHKPAGLQVLVPQDKGETGDERHYCTAPLTTASSRTPAACWMPAGAWRPLSRLPKLRSRAWRTSATACQRCEHTKGVGTGTPCSQCLTQAQLIATVARLDPVRLEATAQSISVKVPPATGRKQHEAAEEYREREAKRRHQLGKNIVEGALKFKTKYPSTLNLTNAQARLCLLVWQLRQRQDLEWWVDPLMVGLMDRWRTSLLLLGKEGTGSGFHVDPANAFNIALAIDRDLGGVLAYWVFVRPTAKARDAVQAWLNLSKKEGGVGNKGDLYEGKPMLNEQEMMAMEAHFQGTGFIKVIRREAGGLVRVPTGWIHLVFNKQPCVKVAWEVVVASNLALYLHNWRHIGTAPPPTSTVS</sequence>
<evidence type="ECO:0000259" key="2">
    <source>
        <dbReference type="PROSITE" id="PS51184"/>
    </source>
</evidence>
<dbReference type="OrthoDB" id="562206at2759"/>
<reference evidence="3 5" key="1">
    <citation type="journal article" date="2018" name="Plant J.">
        <title>Genome sequences of Chlorella sorokiniana UTEX 1602 and Micractinium conductrix SAG 241.80: implications to maltose excretion by a green alga.</title>
        <authorList>
            <person name="Arriola M.B."/>
            <person name="Velmurugan N."/>
            <person name="Zhang Y."/>
            <person name="Plunkett M.H."/>
            <person name="Hondzo H."/>
            <person name="Barney B.M."/>
        </authorList>
    </citation>
    <scope>NUCLEOTIDE SEQUENCE [LARGE SCALE GENOMIC DNA]</scope>
    <source>
        <strain evidence="3 5">SAG 241.80</strain>
    </source>
</reference>
<keyword evidence="5" id="KW-1185">Reference proteome</keyword>
<dbReference type="InterPro" id="IPR003347">
    <property type="entry name" value="JmjC_dom"/>
</dbReference>
<proteinExistence type="predicted"/>
<dbReference type="EMBL" id="LHPF02000024">
    <property type="protein sequence ID" value="PSC69822.1"/>
    <property type="molecule type" value="Genomic_DNA"/>
</dbReference>
<evidence type="ECO:0000313" key="4">
    <source>
        <dbReference type="EMBL" id="PSC69822.1"/>
    </source>
</evidence>
<organism evidence="3 5">
    <name type="scientific">Micractinium conductrix</name>
    <dbReference type="NCBI Taxonomy" id="554055"/>
    <lineage>
        <taxon>Eukaryota</taxon>
        <taxon>Viridiplantae</taxon>
        <taxon>Chlorophyta</taxon>
        <taxon>core chlorophytes</taxon>
        <taxon>Trebouxiophyceae</taxon>
        <taxon>Chlorellales</taxon>
        <taxon>Chlorellaceae</taxon>
        <taxon>Chlorella clade</taxon>
        <taxon>Micractinium</taxon>
    </lineage>
</organism>
<evidence type="ECO:0000313" key="5">
    <source>
        <dbReference type="Proteomes" id="UP000239649"/>
    </source>
</evidence>
<comment type="caution">
    <text evidence="3">The sequence shown here is derived from an EMBL/GenBank/DDBJ whole genome shotgun (WGS) entry which is preliminary data.</text>
</comment>
<dbReference type="EMBL" id="LHPF02000024">
    <property type="protein sequence ID" value="PSC69821.1"/>
    <property type="molecule type" value="Genomic_DNA"/>
</dbReference>
<accession>A0A2P6V6W1</accession>
<dbReference type="SUPFAM" id="SSF51197">
    <property type="entry name" value="Clavaminate synthase-like"/>
    <property type="match status" value="1"/>
</dbReference>
<dbReference type="PROSITE" id="PS51184">
    <property type="entry name" value="JMJC"/>
    <property type="match status" value="1"/>
</dbReference>